<reference evidence="2 3" key="1">
    <citation type="submission" date="2015-05" db="EMBL/GenBank/DDBJ databases">
        <authorList>
            <person name="Wang D.B."/>
            <person name="Wang M."/>
        </authorList>
    </citation>
    <scope>NUCLEOTIDE SEQUENCE [LARGE SCALE GENOMIC DNA]</scope>
    <source>
        <strain evidence="2">VL1</strain>
    </source>
</reference>
<gene>
    <name evidence="2" type="ORF">BN1708_019615</name>
</gene>
<evidence type="ECO:0000256" key="1">
    <source>
        <dbReference type="SAM" id="MobiDB-lite"/>
    </source>
</evidence>
<dbReference type="Proteomes" id="UP000044602">
    <property type="component" value="Unassembled WGS sequence"/>
</dbReference>
<feature type="non-terminal residue" evidence="2">
    <location>
        <position position="1"/>
    </location>
</feature>
<accession>A0A0G4MKZ6</accession>
<name>A0A0G4MKZ6_VERLO</name>
<dbReference type="AlphaFoldDB" id="A0A0G4MKZ6"/>
<dbReference type="EMBL" id="CVQH01023227">
    <property type="protein sequence ID" value="CRK34834.1"/>
    <property type="molecule type" value="Genomic_DNA"/>
</dbReference>
<evidence type="ECO:0000313" key="3">
    <source>
        <dbReference type="Proteomes" id="UP000044602"/>
    </source>
</evidence>
<protein>
    <submittedName>
        <fullName evidence="2">Uncharacterized protein</fullName>
    </submittedName>
</protein>
<sequence length="32" mass="3296">GRLRVRIRVGRRGGHHEGPAGSTAQEGGGRAS</sequence>
<evidence type="ECO:0000313" key="2">
    <source>
        <dbReference type="EMBL" id="CRK34834.1"/>
    </source>
</evidence>
<organism evidence="2 3">
    <name type="scientific">Verticillium longisporum</name>
    <name type="common">Verticillium dahliae var. longisporum</name>
    <dbReference type="NCBI Taxonomy" id="100787"/>
    <lineage>
        <taxon>Eukaryota</taxon>
        <taxon>Fungi</taxon>
        <taxon>Dikarya</taxon>
        <taxon>Ascomycota</taxon>
        <taxon>Pezizomycotina</taxon>
        <taxon>Sordariomycetes</taxon>
        <taxon>Hypocreomycetidae</taxon>
        <taxon>Glomerellales</taxon>
        <taxon>Plectosphaerellaceae</taxon>
        <taxon>Verticillium</taxon>
    </lineage>
</organism>
<feature type="compositionally biased region" description="Basic residues" evidence="1">
    <location>
        <begin position="1"/>
        <end position="14"/>
    </location>
</feature>
<feature type="region of interest" description="Disordered" evidence="1">
    <location>
        <begin position="1"/>
        <end position="32"/>
    </location>
</feature>
<proteinExistence type="predicted"/>
<keyword evidence="3" id="KW-1185">Reference proteome</keyword>